<dbReference type="SUPFAM" id="SSF81324">
    <property type="entry name" value="Voltage-gated potassium channels"/>
    <property type="match status" value="1"/>
</dbReference>
<dbReference type="InterPro" id="IPR013099">
    <property type="entry name" value="K_chnl_dom"/>
</dbReference>
<name>A0ABT2RR00_9FIRM</name>
<dbReference type="GO" id="GO:0034220">
    <property type="term" value="P:monoatomic ion transmembrane transport"/>
    <property type="evidence" value="ECO:0007669"/>
    <property type="project" value="UniProtKB-KW"/>
</dbReference>
<dbReference type="Gene3D" id="1.10.287.70">
    <property type="match status" value="1"/>
</dbReference>
<sequence>MKKLRLLKSILIRTHTTQILLSYLLFLLADALVIQLADPHINTYRDALWYCYAVVSTAGFGDIVVTTLIAKTASVLLTIYSLIVIALVTGVIVNYYNQLIQIQQKETLAAFVDKLQRLPELSQEELTIMSERAKLFLDEKNNSIFKKTKKNQGHENEKSD</sequence>
<keyword evidence="4" id="KW-1185">Reference proteome</keyword>
<keyword evidence="3" id="KW-0407">Ion channel</keyword>
<reference evidence="3 4" key="1">
    <citation type="journal article" date="2021" name="ISME Commun">
        <title>Automated analysis of genomic sequences facilitates high-throughput and comprehensive description of bacteria.</title>
        <authorList>
            <person name="Hitch T.C.A."/>
        </authorList>
    </citation>
    <scope>NUCLEOTIDE SEQUENCE [LARGE SCALE GENOMIC DNA]</scope>
    <source>
        <strain evidence="3 4">Sanger_03</strain>
    </source>
</reference>
<organism evidence="3 4">
    <name type="scientific">Dorea acetigenes</name>
    <dbReference type="NCBI Taxonomy" id="2981787"/>
    <lineage>
        <taxon>Bacteria</taxon>
        <taxon>Bacillati</taxon>
        <taxon>Bacillota</taxon>
        <taxon>Clostridia</taxon>
        <taxon>Lachnospirales</taxon>
        <taxon>Lachnospiraceae</taxon>
        <taxon>Dorea</taxon>
    </lineage>
</organism>
<feature type="transmembrane region" description="Helical" evidence="1">
    <location>
        <begin position="77"/>
        <end position="96"/>
    </location>
</feature>
<feature type="transmembrane region" description="Helical" evidence="1">
    <location>
        <begin position="47"/>
        <end position="70"/>
    </location>
</feature>
<keyword evidence="1" id="KW-1133">Transmembrane helix</keyword>
<accession>A0ABT2RR00</accession>
<proteinExistence type="predicted"/>
<evidence type="ECO:0000313" key="4">
    <source>
        <dbReference type="Proteomes" id="UP001652431"/>
    </source>
</evidence>
<dbReference type="Pfam" id="PF07885">
    <property type="entry name" value="Ion_trans_2"/>
    <property type="match status" value="1"/>
</dbReference>
<protein>
    <submittedName>
        <fullName evidence="3">Potassium channel family protein</fullName>
    </submittedName>
</protein>
<dbReference type="RefSeq" id="WP_158371659.1">
    <property type="nucleotide sequence ID" value="NZ_JAOQJU010000027.1"/>
</dbReference>
<comment type="caution">
    <text evidence="3">The sequence shown here is derived from an EMBL/GenBank/DDBJ whole genome shotgun (WGS) entry which is preliminary data.</text>
</comment>
<gene>
    <name evidence="3" type="ORF">OCV99_15120</name>
</gene>
<keyword evidence="1" id="KW-0472">Membrane</keyword>
<keyword evidence="3" id="KW-0813">Transport</keyword>
<dbReference type="EMBL" id="JAOQJU010000027">
    <property type="protein sequence ID" value="MCU6687834.1"/>
    <property type="molecule type" value="Genomic_DNA"/>
</dbReference>
<feature type="domain" description="Potassium channel" evidence="2">
    <location>
        <begin position="24"/>
        <end position="96"/>
    </location>
</feature>
<evidence type="ECO:0000313" key="3">
    <source>
        <dbReference type="EMBL" id="MCU6687834.1"/>
    </source>
</evidence>
<keyword evidence="3" id="KW-0406">Ion transport</keyword>
<dbReference type="Proteomes" id="UP001652431">
    <property type="component" value="Unassembled WGS sequence"/>
</dbReference>
<evidence type="ECO:0000256" key="1">
    <source>
        <dbReference type="SAM" id="Phobius"/>
    </source>
</evidence>
<keyword evidence="1" id="KW-0812">Transmembrane</keyword>
<evidence type="ECO:0000259" key="2">
    <source>
        <dbReference type="Pfam" id="PF07885"/>
    </source>
</evidence>